<accession>A0ABS9J198</accession>
<protein>
    <submittedName>
        <fullName evidence="2">GreA/GreB family elongation factor</fullName>
    </submittedName>
</protein>
<dbReference type="RefSeq" id="WP_236958162.1">
    <property type="nucleotide sequence ID" value="NZ_JAETXX010000002.1"/>
</dbReference>
<organism evidence="2 3">
    <name type="scientific">Joostella atrarenae</name>
    <dbReference type="NCBI Taxonomy" id="679257"/>
    <lineage>
        <taxon>Bacteria</taxon>
        <taxon>Pseudomonadati</taxon>
        <taxon>Bacteroidota</taxon>
        <taxon>Flavobacteriia</taxon>
        <taxon>Flavobacteriales</taxon>
        <taxon>Flavobacteriaceae</taxon>
        <taxon>Joostella</taxon>
    </lineage>
</organism>
<keyword evidence="2" id="KW-0251">Elongation factor</keyword>
<gene>
    <name evidence="2" type="ORF">JM658_05100</name>
</gene>
<sequence>MLKEQLYRKCLTTLNERIERYRAEINIIKESVENEDRTKGDEDEGSSGSGYGSNFTKTLEYLEEANSLKAKLKQVDIFQSNDTVKQGSLVECSNGNFFLSIPLGKITLDDTIYFAISKEAPVGQLLLDKKVGDTITFNTNSFQILKIH</sequence>
<evidence type="ECO:0000256" key="1">
    <source>
        <dbReference type="SAM" id="MobiDB-lite"/>
    </source>
</evidence>
<comment type="caution">
    <text evidence="2">The sequence shown here is derived from an EMBL/GenBank/DDBJ whole genome shotgun (WGS) entry which is preliminary data.</text>
</comment>
<dbReference type="Gene3D" id="3.10.50.30">
    <property type="entry name" value="Transcription elongation factor, GreA/GreB, C-terminal domain"/>
    <property type="match status" value="1"/>
</dbReference>
<reference evidence="2 3" key="1">
    <citation type="submission" date="2021-01" db="EMBL/GenBank/DDBJ databases">
        <title>Genome sequencing of Joostella atrarenae M1-2 (= KCTC 23194).</title>
        <authorList>
            <person name="Zakaria M.R."/>
            <person name="Lam M.Q."/>
            <person name="Chong C.S."/>
        </authorList>
    </citation>
    <scope>NUCLEOTIDE SEQUENCE [LARGE SCALE GENOMIC DNA]</scope>
    <source>
        <strain evidence="2 3">M1-2</strain>
    </source>
</reference>
<keyword evidence="2" id="KW-0648">Protein biosynthesis</keyword>
<name>A0ABS9J198_9FLAO</name>
<dbReference type="GO" id="GO:0003746">
    <property type="term" value="F:translation elongation factor activity"/>
    <property type="evidence" value="ECO:0007669"/>
    <property type="project" value="UniProtKB-KW"/>
</dbReference>
<dbReference type="Proteomes" id="UP000829517">
    <property type="component" value="Unassembled WGS sequence"/>
</dbReference>
<feature type="region of interest" description="Disordered" evidence="1">
    <location>
        <begin position="34"/>
        <end position="54"/>
    </location>
</feature>
<dbReference type="InterPro" id="IPR036953">
    <property type="entry name" value="GreA/GreB_C_sf"/>
</dbReference>
<evidence type="ECO:0000313" key="3">
    <source>
        <dbReference type="Proteomes" id="UP000829517"/>
    </source>
</evidence>
<proteinExistence type="predicted"/>
<dbReference type="EMBL" id="JAETXX010000002">
    <property type="protein sequence ID" value="MCF8714200.1"/>
    <property type="molecule type" value="Genomic_DNA"/>
</dbReference>
<evidence type="ECO:0000313" key="2">
    <source>
        <dbReference type="EMBL" id="MCF8714200.1"/>
    </source>
</evidence>
<keyword evidence="3" id="KW-1185">Reference proteome</keyword>